<evidence type="ECO:0000313" key="2">
    <source>
        <dbReference type="EMBL" id="KAG4415023.1"/>
    </source>
</evidence>
<gene>
    <name evidence="2" type="ORF">IFR04_011844</name>
</gene>
<name>A0A8H7TA55_9HELO</name>
<dbReference type="AlphaFoldDB" id="A0A8H7TA55"/>
<proteinExistence type="predicted"/>
<evidence type="ECO:0000313" key="3">
    <source>
        <dbReference type="Proteomes" id="UP000664132"/>
    </source>
</evidence>
<feature type="coiled-coil region" evidence="1">
    <location>
        <begin position="21"/>
        <end position="166"/>
    </location>
</feature>
<evidence type="ECO:0000256" key="1">
    <source>
        <dbReference type="SAM" id="Coils"/>
    </source>
</evidence>
<keyword evidence="3" id="KW-1185">Reference proteome</keyword>
<keyword evidence="1" id="KW-0175">Coiled coil</keyword>
<dbReference type="Proteomes" id="UP000664132">
    <property type="component" value="Unassembled WGS sequence"/>
</dbReference>
<dbReference type="EMBL" id="JAFJYH010000239">
    <property type="protein sequence ID" value="KAG4415023.1"/>
    <property type="molecule type" value="Genomic_DNA"/>
</dbReference>
<accession>A0A8H7TA55</accession>
<reference evidence="2" key="1">
    <citation type="submission" date="2021-02" db="EMBL/GenBank/DDBJ databases">
        <title>Genome sequence Cadophora malorum strain M34.</title>
        <authorList>
            <person name="Stefanovic E."/>
            <person name="Vu D."/>
            <person name="Scully C."/>
            <person name="Dijksterhuis J."/>
            <person name="Roader J."/>
            <person name="Houbraken J."/>
        </authorList>
    </citation>
    <scope>NUCLEOTIDE SEQUENCE</scope>
    <source>
        <strain evidence="2">M34</strain>
    </source>
</reference>
<protein>
    <submittedName>
        <fullName evidence="2">Uncharacterized protein</fullName>
    </submittedName>
</protein>
<dbReference type="OrthoDB" id="10460472at2759"/>
<comment type="caution">
    <text evidence="2">The sequence shown here is derived from an EMBL/GenBank/DDBJ whole genome shotgun (WGS) entry which is preliminary data.</text>
</comment>
<sequence>MDAQATAEDHGKAVVKVRNIIKSKEETEDSLLREINELKKHRETTRSTSRPSDLHNLPLLVKNIEELKMTIELLKQANEDLTKANEQLEEDAGEHYSELDELKRVYTSAEERDRRQLDSLRKKLDENAEKYQKDIEELQSRRNENSDTYRKEIARLNKASRELLEQLKVDDEDNY</sequence>
<organism evidence="2 3">
    <name type="scientific">Cadophora malorum</name>
    <dbReference type="NCBI Taxonomy" id="108018"/>
    <lineage>
        <taxon>Eukaryota</taxon>
        <taxon>Fungi</taxon>
        <taxon>Dikarya</taxon>
        <taxon>Ascomycota</taxon>
        <taxon>Pezizomycotina</taxon>
        <taxon>Leotiomycetes</taxon>
        <taxon>Helotiales</taxon>
        <taxon>Ploettnerulaceae</taxon>
        <taxon>Cadophora</taxon>
    </lineage>
</organism>
<dbReference type="Gene3D" id="1.20.5.1700">
    <property type="match status" value="1"/>
</dbReference>